<dbReference type="AlphaFoldDB" id="A0A0Q2UI54"/>
<evidence type="ECO:0008006" key="3">
    <source>
        <dbReference type="Google" id="ProtNLM"/>
    </source>
</evidence>
<dbReference type="InterPro" id="IPR023393">
    <property type="entry name" value="START-like_dom_sf"/>
</dbReference>
<dbReference type="SUPFAM" id="SSF55961">
    <property type="entry name" value="Bet v1-like"/>
    <property type="match status" value="1"/>
</dbReference>
<sequence length="144" mass="15981">MTQTVTVARHIDCPLETSGGFITDPHTLFPQVSTFSRCRFVKSRDDGELWDVYMDSGTIQLGGRVLITPPTGSLLKWRAVQGTRHSFAALIEPDGEGSRLTLTLTFSTTGLGVARLSEWLGRGLVSRNLEAAAEEIRHYLEFER</sequence>
<dbReference type="RefSeq" id="WP_055576661.1">
    <property type="nucleotide sequence ID" value="NZ_LKTM01000024.1"/>
</dbReference>
<dbReference type="Gene3D" id="3.30.530.20">
    <property type="match status" value="1"/>
</dbReference>
<evidence type="ECO:0000313" key="2">
    <source>
        <dbReference type="Proteomes" id="UP000051677"/>
    </source>
</evidence>
<proteinExistence type="predicted"/>
<dbReference type="EMBL" id="LKTM01000024">
    <property type="protein sequence ID" value="KQH80432.1"/>
    <property type="molecule type" value="Genomic_DNA"/>
</dbReference>
<comment type="caution">
    <text evidence="1">The sequence shown here is derived from an EMBL/GenBank/DDBJ whole genome shotgun (WGS) entry which is preliminary data.</text>
</comment>
<dbReference type="OrthoDB" id="4724112at2"/>
<organism evidence="1 2">
    <name type="scientific">Mycobacterium gordonae</name>
    <dbReference type="NCBI Taxonomy" id="1778"/>
    <lineage>
        <taxon>Bacteria</taxon>
        <taxon>Bacillati</taxon>
        <taxon>Actinomycetota</taxon>
        <taxon>Actinomycetes</taxon>
        <taxon>Mycobacteriales</taxon>
        <taxon>Mycobacteriaceae</taxon>
        <taxon>Mycobacterium</taxon>
    </lineage>
</organism>
<evidence type="ECO:0000313" key="1">
    <source>
        <dbReference type="EMBL" id="KQH80432.1"/>
    </source>
</evidence>
<name>A0A0Q2UI54_MYCGO</name>
<protein>
    <recommendedName>
        <fullName evidence="3">SRPBCC family protein</fullName>
    </recommendedName>
</protein>
<dbReference type="STRING" id="1778.A9W97_06730"/>
<reference evidence="1 2" key="1">
    <citation type="submission" date="2015-10" db="EMBL/GenBank/DDBJ databases">
        <title>Mycobacterium gordonae draft genome assembly.</title>
        <authorList>
            <person name="Ustinova V."/>
            <person name="Smirnova T."/>
            <person name="Blagodatskikh K."/>
            <person name="Varlamov D."/>
            <person name="Larionova E."/>
            <person name="Chernousova L."/>
        </authorList>
    </citation>
    <scope>NUCLEOTIDE SEQUENCE [LARGE SCALE GENOMIC DNA]</scope>
    <source>
        <strain evidence="1 2">CTRI 14-8773</strain>
    </source>
</reference>
<gene>
    <name evidence="1" type="ORF">AO501_15635</name>
</gene>
<dbReference type="Proteomes" id="UP000051677">
    <property type="component" value="Unassembled WGS sequence"/>
</dbReference>
<accession>A0A0Q2UI54</accession>